<reference evidence="7" key="2">
    <citation type="journal article" date="2023" name="Syst. Appl. Microbiol.">
        <title>Govania unica gen. nov., sp. nov., a rare biosphere bacterium that represents a novel family in the class Alphaproteobacteria.</title>
        <authorList>
            <person name="Vandamme P."/>
            <person name="Peeters C."/>
            <person name="Hettiarachchi A."/>
            <person name="Cnockaert M."/>
            <person name="Carlier A."/>
        </authorList>
    </citation>
    <scope>NUCLEOTIDE SEQUENCE</scope>
    <source>
        <strain evidence="7">LMG 31809</strain>
    </source>
</reference>
<dbReference type="Pfam" id="PF00708">
    <property type="entry name" value="Acylphosphatase"/>
    <property type="match status" value="1"/>
</dbReference>
<evidence type="ECO:0000256" key="4">
    <source>
        <dbReference type="PROSITE-ProRule" id="PRU00520"/>
    </source>
</evidence>
<keyword evidence="8" id="KW-1185">Reference proteome</keyword>
<keyword evidence="4" id="KW-0378">Hydrolase</keyword>
<dbReference type="InterPro" id="IPR020456">
    <property type="entry name" value="Acylphosphatase"/>
</dbReference>
<dbReference type="PROSITE" id="PS51160">
    <property type="entry name" value="ACYLPHOSPHATASE_3"/>
    <property type="match status" value="1"/>
</dbReference>
<evidence type="ECO:0000256" key="5">
    <source>
        <dbReference type="RuleBase" id="RU004168"/>
    </source>
</evidence>
<dbReference type="InterPro" id="IPR017968">
    <property type="entry name" value="Acylphosphatase_CS"/>
</dbReference>
<gene>
    <name evidence="7" type="ORF">NYP16_03860</name>
</gene>
<evidence type="ECO:0000313" key="8">
    <source>
        <dbReference type="Proteomes" id="UP001141619"/>
    </source>
</evidence>
<dbReference type="PROSITE" id="PS00151">
    <property type="entry name" value="ACYLPHOSPHATASE_2"/>
    <property type="match status" value="1"/>
</dbReference>
<comment type="similarity">
    <text evidence="1 5">Belongs to the acylphosphatase family.</text>
</comment>
<dbReference type="GO" id="GO:0003998">
    <property type="term" value="F:acylphosphatase activity"/>
    <property type="evidence" value="ECO:0007669"/>
    <property type="project" value="UniProtKB-EC"/>
</dbReference>
<dbReference type="RefSeq" id="WP_274942784.1">
    <property type="nucleotide sequence ID" value="NZ_JANWOI010000001.1"/>
</dbReference>
<feature type="active site" evidence="4">
    <location>
        <position position="41"/>
    </location>
</feature>
<dbReference type="Gene3D" id="3.30.70.100">
    <property type="match status" value="1"/>
</dbReference>
<dbReference type="PANTHER" id="PTHR47268">
    <property type="entry name" value="ACYLPHOSPHATASE"/>
    <property type="match status" value="1"/>
</dbReference>
<evidence type="ECO:0000259" key="6">
    <source>
        <dbReference type="PROSITE" id="PS51160"/>
    </source>
</evidence>
<feature type="domain" description="Acylphosphatase-like" evidence="6">
    <location>
        <begin position="8"/>
        <end position="94"/>
    </location>
</feature>
<reference evidence="7" key="1">
    <citation type="submission" date="2022-08" db="EMBL/GenBank/DDBJ databases">
        <authorList>
            <person name="Vandamme P."/>
            <person name="Hettiarachchi A."/>
            <person name="Peeters C."/>
            <person name="Cnockaert M."/>
            <person name="Carlier A."/>
        </authorList>
    </citation>
    <scope>NUCLEOTIDE SEQUENCE</scope>
    <source>
        <strain evidence="7">LMG 31809</strain>
    </source>
</reference>
<dbReference type="InterPro" id="IPR036046">
    <property type="entry name" value="Acylphosphatase-like_dom_sf"/>
</dbReference>
<dbReference type="InterPro" id="IPR001792">
    <property type="entry name" value="Acylphosphatase-like_dom"/>
</dbReference>
<dbReference type="EC" id="3.6.1.7" evidence="2 4"/>
<protein>
    <recommendedName>
        <fullName evidence="2 4">acylphosphatase</fullName>
        <ecNumber evidence="2 4">3.6.1.7</ecNumber>
    </recommendedName>
</protein>
<proteinExistence type="inferred from homology"/>
<comment type="caution">
    <text evidence="7">The sequence shown here is derived from an EMBL/GenBank/DDBJ whole genome shotgun (WGS) entry which is preliminary data.</text>
</comment>
<feature type="active site" evidence="4">
    <location>
        <position position="23"/>
    </location>
</feature>
<dbReference type="PANTHER" id="PTHR47268:SF4">
    <property type="entry name" value="ACYLPHOSPHATASE"/>
    <property type="match status" value="1"/>
</dbReference>
<dbReference type="EMBL" id="JANWOI010000001">
    <property type="protein sequence ID" value="MDA5193090.1"/>
    <property type="molecule type" value="Genomic_DNA"/>
</dbReference>
<evidence type="ECO:0000256" key="3">
    <source>
        <dbReference type="ARBA" id="ARBA00047645"/>
    </source>
</evidence>
<evidence type="ECO:0000256" key="1">
    <source>
        <dbReference type="ARBA" id="ARBA00005614"/>
    </source>
</evidence>
<evidence type="ECO:0000313" key="7">
    <source>
        <dbReference type="EMBL" id="MDA5193090.1"/>
    </source>
</evidence>
<evidence type="ECO:0000256" key="2">
    <source>
        <dbReference type="ARBA" id="ARBA00012150"/>
    </source>
</evidence>
<organism evidence="7 8">
    <name type="scientific">Govanella unica</name>
    <dbReference type="NCBI Taxonomy" id="2975056"/>
    <lineage>
        <taxon>Bacteria</taxon>
        <taxon>Pseudomonadati</taxon>
        <taxon>Pseudomonadota</taxon>
        <taxon>Alphaproteobacteria</taxon>
        <taxon>Emcibacterales</taxon>
        <taxon>Govanellaceae</taxon>
        <taxon>Govanella</taxon>
    </lineage>
</organism>
<dbReference type="AlphaFoldDB" id="A0A9X3TWP4"/>
<name>A0A9X3TWP4_9PROT</name>
<accession>A0A9X3TWP4</accession>
<sequence length="96" mass="10266">MTESDRKAVRLRITGRVQGVSYRVWAVETATVLGLDGWVRNRVDGSVELLAVGESMDVDALIHACHAGPPAAAVTSVEVEPAEGIVARGFRHMPTV</sequence>
<dbReference type="SUPFAM" id="SSF54975">
    <property type="entry name" value="Acylphosphatase/BLUF domain-like"/>
    <property type="match status" value="1"/>
</dbReference>
<dbReference type="Proteomes" id="UP001141619">
    <property type="component" value="Unassembled WGS sequence"/>
</dbReference>
<comment type="catalytic activity">
    <reaction evidence="3 4">
        <text>an acyl phosphate + H2O = a carboxylate + phosphate + H(+)</text>
        <dbReference type="Rhea" id="RHEA:14965"/>
        <dbReference type="ChEBI" id="CHEBI:15377"/>
        <dbReference type="ChEBI" id="CHEBI:15378"/>
        <dbReference type="ChEBI" id="CHEBI:29067"/>
        <dbReference type="ChEBI" id="CHEBI:43474"/>
        <dbReference type="ChEBI" id="CHEBI:59918"/>
        <dbReference type="EC" id="3.6.1.7"/>
    </reaction>
</comment>